<reference evidence="7" key="1">
    <citation type="journal article" date="2020" name="Appl. Environ. Microbiol.">
        <title>Diazotrophic Anaeromyxobacter Isolates from Soils.</title>
        <authorList>
            <person name="Masuda Y."/>
            <person name="Yamanaka H."/>
            <person name="Xu Z.X."/>
            <person name="Shiratori Y."/>
            <person name="Aono T."/>
            <person name="Amachi S."/>
            <person name="Senoo K."/>
            <person name="Itoh H."/>
        </authorList>
    </citation>
    <scope>NUCLEOTIDE SEQUENCE [LARGE SCALE GENOMIC DNA]</scope>
    <source>
        <strain evidence="7">R267</strain>
    </source>
</reference>
<dbReference type="PANTHER" id="PTHR10286">
    <property type="entry name" value="INORGANIC PYROPHOSPHATASE"/>
    <property type="match status" value="1"/>
</dbReference>
<dbReference type="Gene3D" id="3.90.80.10">
    <property type="entry name" value="Inorganic pyrophosphatase"/>
    <property type="match status" value="1"/>
</dbReference>
<gene>
    <name evidence="6" type="ORF">AMYX_22240</name>
</gene>
<evidence type="ECO:0000256" key="3">
    <source>
        <dbReference type="ARBA" id="ARBA00022723"/>
    </source>
</evidence>
<keyword evidence="3" id="KW-0479">Metal-binding</keyword>
<dbReference type="InterPro" id="IPR036649">
    <property type="entry name" value="Pyrophosphatase_sf"/>
</dbReference>
<dbReference type="SUPFAM" id="SSF50324">
    <property type="entry name" value="Inorganic pyrophosphatase"/>
    <property type="match status" value="1"/>
</dbReference>
<dbReference type="GO" id="GO:0004427">
    <property type="term" value="F:inorganic diphosphate phosphatase activity"/>
    <property type="evidence" value="ECO:0007669"/>
    <property type="project" value="UniProtKB-EC"/>
</dbReference>
<protein>
    <recommendedName>
        <fullName evidence="2">inorganic diphosphatase</fullName>
        <ecNumber evidence="2">3.6.1.1</ecNumber>
    </recommendedName>
</protein>
<evidence type="ECO:0000256" key="4">
    <source>
        <dbReference type="ARBA" id="ARBA00022801"/>
    </source>
</evidence>
<keyword evidence="7" id="KW-1185">Reference proteome</keyword>
<comment type="caution">
    <text evidence="6">The sequence shown here is derived from an EMBL/GenBank/DDBJ whole genome shotgun (WGS) entry which is preliminary data.</text>
</comment>
<dbReference type="GO" id="GO:0005737">
    <property type="term" value="C:cytoplasm"/>
    <property type="evidence" value="ECO:0007669"/>
    <property type="project" value="InterPro"/>
</dbReference>
<keyword evidence="4" id="KW-0378">Hydrolase</keyword>
<proteinExistence type="predicted"/>
<dbReference type="GO" id="GO:0006796">
    <property type="term" value="P:phosphate-containing compound metabolic process"/>
    <property type="evidence" value="ECO:0007669"/>
    <property type="project" value="InterPro"/>
</dbReference>
<accession>A0A7I9VM49</accession>
<dbReference type="Proteomes" id="UP000503640">
    <property type="component" value="Unassembled WGS sequence"/>
</dbReference>
<dbReference type="AlphaFoldDB" id="A0A7I9VM49"/>
<dbReference type="EMBL" id="BJTG01000005">
    <property type="protein sequence ID" value="GEJ57483.1"/>
    <property type="molecule type" value="Genomic_DNA"/>
</dbReference>
<evidence type="ECO:0000256" key="5">
    <source>
        <dbReference type="ARBA" id="ARBA00022842"/>
    </source>
</evidence>
<evidence type="ECO:0000313" key="6">
    <source>
        <dbReference type="EMBL" id="GEJ57483.1"/>
    </source>
</evidence>
<evidence type="ECO:0000256" key="2">
    <source>
        <dbReference type="ARBA" id="ARBA00012146"/>
    </source>
</evidence>
<keyword evidence="5" id="KW-0460">Magnesium</keyword>
<sequence>MRLDRLPPRTEGGFHVVVESPRGSAVKLALDPELGCIAVSRPLPLGLVYPFDWGFVPGTKGPDGDPVDALVYWEVATFPGVVVPCRALGVLQLEQSDGEGGRQRNDRLLAVPLAHPRGGELRTFADVPARVRDELALFFTSAVFFEPKDPRLLGWAGPEAAEALLGG</sequence>
<organism evidence="6 7">
    <name type="scientific">Anaeromyxobacter diazotrophicus</name>
    <dbReference type="NCBI Taxonomy" id="2590199"/>
    <lineage>
        <taxon>Bacteria</taxon>
        <taxon>Pseudomonadati</taxon>
        <taxon>Myxococcota</taxon>
        <taxon>Myxococcia</taxon>
        <taxon>Myxococcales</taxon>
        <taxon>Cystobacterineae</taxon>
        <taxon>Anaeromyxobacteraceae</taxon>
        <taxon>Anaeromyxobacter</taxon>
    </lineage>
</organism>
<name>A0A7I9VM49_9BACT</name>
<evidence type="ECO:0000313" key="7">
    <source>
        <dbReference type="Proteomes" id="UP000503640"/>
    </source>
</evidence>
<evidence type="ECO:0000256" key="1">
    <source>
        <dbReference type="ARBA" id="ARBA00001946"/>
    </source>
</evidence>
<dbReference type="InterPro" id="IPR008162">
    <property type="entry name" value="Pyrophosphatase"/>
</dbReference>
<dbReference type="GO" id="GO:0000287">
    <property type="term" value="F:magnesium ion binding"/>
    <property type="evidence" value="ECO:0007669"/>
    <property type="project" value="InterPro"/>
</dbReference>
<dbReference type="PROSITE" id="PS00387">
    <property type="entry name" value="PPASE"/>
    <property type="match status" value="1"/>
</dbReference>
<dbReference type="EC" id="3.6.1.1" evidence="2"/>
<comment type="cofactor">
    <cofactor evidence="1">
        <name>Mg(2+)</name>
        <dbReference type="ChEBI" id="CHEBI:18420"/>
    </cofactor>
</comment>
<dbReference type="Pfam" id="PF00719">
    <property type="entry name" value="Pyrophosphatase"/>
    <property type="match status" value="1"/>
</dbReference>
<dbReference type="RefSeq" id="WP_176065106.1">
    <property type="nucleotide sequence ID" value="NZ_BJTG01000005.1"/>
</dbReference>